<gene>
    <name evidence="1" type="ORF">PsorP6_003351</name>
</gene>
<name>A0ACC0VKI3_9STRA</name>
<dbReference type="EMBL" id="CM047587">
    <property type="protein sequence ID" value="KAI9906596.1"/>
    <property type="molecule type" value="Genomic_DNA"/>
</dbReference>
<accession>A0ACC0VKI3</accession>
<evidence type="ECO:0000313" key="2">
    <source>
        <dbReference type="Proteomes" id="UP001163321"/>
    </source>
</evidence>
<sequence length="173" mass="19757">MIQRDFDQRSVGGLAKPFLIPGWRVGWIMVHYRYNVIRDVRTAYLKLSQNILGANSLVSSSCCDLDKEAELKFIVVTLHQSVIPDILTPAAGSAEEQSLVDSKSGILRLQTDVLTKINDDFDFTQKLLEKESVFVLPGQCFGMTNYFRIVFYAPHDVLRDAYNHLAEFCRRHE</sequence>
<proteinExistence type="predicted"/>
<evidence type="ECO:0000313" key="1">
    <source>
        <dbReference type="EMBL" id="KAI9906596.1"/>
    </source>
</evidence>
<comment type="caution">
    <text evidence="1">The sequence shown here is derived from an EMBL/GenBank/DDBJ whole genome shotgun (WGS) entry which is preliminary data.</text>
</comment>
<organism evidence="1 2">
    <name type="scientific">Peronosclerospora sorghi</name>
    <dbReference type="NCBI Taxonomy" id="230839"/>
    <lineage>
        <taxon>Eukaryota</taxon>
        <taxon>Sar</taxon>
        <taxon>Stramenopiles</taxon>
        <taxon>Oomycota</taxon>
        <taxon>Peronosporomycetes</taxon>
        <taxon>Peronosporales</taxon>
        <taxon>Peronosporaceae</taxon>
        <taxon>Peronosclerospora</taxon>
    </lineage>
</organism>
<protein>
    <submittedName>
        <fullName evidence="1">Uncharacterized protein</fullName>
    </submittedName>
</protein>
<reference evidence="1 2" key="1">
    <citation type="journal article" date="2022" name="bioRxiv">
        <title>The genome of the oomycete Peronosclerospora sorghi, a cosmopolitan pathogen of maize and sorghum, is inflated with dispersed pseudogenes.</title>
        <authorList>
            <person name="Fletcher K."/>
            <person name="Martin F."/>
            <person name="Isakeit T."/>
            <person name="Cavanaugh K."/>
            <person name="Magill C."/>
            <person name="Michelmore R."/>
        </authorList>
    </citation>
    <scope>NUCLEOTIDE SEQUENCE [LARGE SCALE GENOMIC DNA]</scope>
    <source>
        <strain evidence="1">P6</strain>
    </source>
</reference>
<keyword evidence="2" id="KW-1185">Reference proteome</keyword>
<dbReference type="Proteomes" id="UP001163321">
    <property type="component" value="Chromosome 8"/>
</dbReference>